<dbReference type="Proteomes" id="UP000470302">
    <property type="component" value="Unassembled WGS sequence"/>
</dbReference>
<evidence type="ECO:0000259" key="8">
    <source>
        <dbReference type="SMART" id="SM00813"/>
    </source>
</evidence>
<keyword evidence="5" id="KW-0378">Hydrolase</keyword>
<name>A0A845G7A8_9BURK</name>
<organism evidence="9 10">
    <name type="scientific">Duganella vulcania</name>
    <dbReference type="NCBI Taxonomy" id="2692166"/>
    <lineage>
        <taxon>Bacteria</taxon>
        <taxon>Pseudomonadati</taxon>
        <taxon>Pseudomonadota</taxon>
        <taxon>Betaproteobacteria</taxon>
        <taxon>Burkholderiales</taxon>
        <taxon>Oxalobacteraceae</taxon>
        <taxon>Telluria group</taxon>
        <taxon>Duganella</taxon>
    </lineage>
</organism>
<dbReference type="RefSeq" id="WP_161098988.1">
    <property type="nucleotide sequence ID" value="NZ_WWCW01000107.1"/>
</dbReference>
<evidence type="ECO:0000256" key="3">
    <source>
        <dbReference type="ARBA" id="ARBA00012670"/>
    </source>
</evidence>
<dbReference type="InterPro" id="IPR055235">
    <property type="entry name" value="ASD1_cat"/>
</dbReference>
<dbReference type="GO" id="GO:0046556">
    <property type="term" value="F:alpha-L-arabinofuranosidase activity"/>
    <property type="evidence" value="ECO:0007669"/>
    <property type="project" value="UniProtKB-EC"/>
</dbReference>
<dbReference type="Pfam" id="PF06964">
    <property type="entry name" value="Alpha-L-AF_C"/>
    <property type="match status" value="1"/>
</dbReference>
<dbReference type="InterPro" id="IPR013780">
    <property type="entry name" value="Glyco_hydro_b"/>
</dbReference>
<dbReference type="GO" id="GO:0046373">
    <property type="term" value="P:L-arabinose metabolic process"/>
    <property type="evidence" value="ECO:0007669"/>
    <property type="project" value="InterPro"/>
</dbReference>
<reference evidence="9 10" key="1">
    <citation type="submission" date="2020-01" db="EMBL/GenBank/DDBJ databases">
        <title>Novel species isolated from a subtropical stream in China.</title>
        <authorList>
            <person name="Lu H."/>
        </authorList>
    </citation>
    <scope>NUCLEOTIDE SEQUENCE [LARGE SCALE GENOMIC DNA]</scope>
    <source>
        <strain evidence="9 10">FT82W</strain>
    </source>
</reference>
<evidence type="ECO:0000256" key="1">
    <source>
        <dbReference type="ARBA" id="ARBA00001462"/>
    </source>
</evidence>
<dbReference type="InterPro" id="IPR008979">
    <property type="entry name" value="Galactose-bd-like_sf"/>
</dbReference>
<sequence>MNSKTLLSLAALIAPLAMAQTTLKIDLAKPGIPVSPTLYGLMTEEINYSYDGGLYAELVRNRAFKDDGKTPVHWSVVQDTGGGAAIALDERYPVPATALTTSLRLDAAHAAPGHRVGVANDGYWGIPVKPATRYRASFYAKTDGAGGVPLTVSIEGVDGKSVYAQAVGGRISGEWKRYEVTLATAGNVKPTADARLVIATESPGTVWFNQVSLFPPTYKDRPNGNRIDLMQKLVDMKPRFLRFPGGNYVEGGSVETRFKWKETLGPIEQRPGHPGTWGYRSSDGMGLLEFLLWCEDMKAEPVLAVFAGYALNGENVPAGPGLQPFVQEALEEIEYVTGDVGTKWGAQRARDGHPAPFKLRYVEIGNEDGFDKQKNYDGRYTQFHDAIKAKYPQLKLISTVNGKDWLGQQQKVTSREPDLIDEHYYYNPMQMMNDAARYDSYERKGPRVFIGEWAAQEGDPTTNLHSALADAAFMTGMERNADVVEMSCYAPLLVNVNPGGVQWRYNMIGYDAQASYGSPSYHVQKVFSNYLGNVSLPVTAQKVGTQTWQEAAPKETPQLLPPAREVPTMFFSATRSEQRGEIYLKVVNAIGTAQSVQVELAGAGKVAPDGKAIVVSSAKKEDTNTVAEPAKVVPVTSKVSGLGKEFNYNFPPYSVTVLVLSSK</sequence>
<accession>A0A845G7A8</accession>
<proteinExistence type="inferred from homology"/>
<dbReference type="Gene3D" id="3.20.20.80">
    <property type="entry name" value="Glycosidases"/>
    <property type="match status" value="1"/>
</dbReference>
<feature type="chain" id="PRO_5032758322" description="non-reducing end alpha-L-arabinofuranosidase" evidence="7">
    <location>
        <begin position="20"/>
        <end position="663"/>
    </location>
</feature>
<evidence type="ECO:0000256" key="5">
    <source>
        <dbReference type="ARBA" id="ARBA00022801"/>
    </source>
</evidence>
<dbReference type="PANTHER" id="PTHR31776">
    <property type="entry name" value="ALPHA-L-ARABINOFURANOSIDASE 1"/>
    <property type="match status" value="1"/>
</dbReference>
<evidence type="ECO:0000313" key="9">
    <source>
        <dbReference type="EMBL" id="MYM90174.1"/>
    </source>
</evidence>
<dbReference type="SUPFAM" id="SSF51445">
    <property type="entry name" value="(Trans)glycosidases"/>
    <property type="match status" value="1"/>
</dbReference>
<dbReference type="SUPFAM" id="SSF49785">
    <property type="entry name" value="Galactose-binding domain-like"/>
    <property type="match status" value="1"/>
</dbReference>
<dbReference type="SUPFAM" id="SSF51011">
    <property type="entry name" value="Glycosyl hydrolase domain"/>
    <property type="match status" value="1"/>
</dbReference>
<keyword evidence="6" id="KW-0325">Glycoprotein</keyword>
<evidence type="ECO:0000256" key="6">
    <source>
        <dbReference type="ARBA" id="ARBA00023180"/>
    </source>
</evidence>
<dbReference type="SMART" id="SM00813">
    <property type="entry name" value="Alpha-L-AF_C"/>
    <property type="match status" value="1"/>
</dbReference>
<protein>
    <recommendedName>
        <fullName evidence="3">non-reducing end alpha-L-arabinofuranosidase</fullName>
        <ecNumber evidence="3">3.2.1.55</ecNumber>
    </recommendedName>
</protein>
<dbReference type="InterPro" id="IPR017853">
    <property type="entry name" value="GH"/>
</dbReference>
<feature type="domain" description="Alpha-L-arabinofuranosidase C-terminal" evidence="8">
    <location>
        <begin position="451"/>
        <end position="654"/>
    </location>
</feature>
<dbReference type="Gene3D" id="2.60.40.1180">
    <property type="entry name" value="Golgi alpha-mannosidase II"/>
    <property type="match status" value="1"/>
</dbReference>
<dbReference type="InterPro" id="IPR010720">
    <property type="entry name" value="Alpha-L-AF_C"/>
</dbReference>
<dbReference type="EC" id="3.2.1.55" evidence="3"/>
<dbReference type="AlphaFoldDB" id="A0A845G7A8"/>
<evidence type="ECO:0000256" key="4">
    <source>
        <dbReference type="ARBA" id="ARBA00022729"/>
    </source>
</evidence>
<dbReference type="EMBL" id="WWCW01000107">
    <property type="protein sequence ID" value="MYM90174.1"/>
    <property type="molecule type" value="Genomic_DNA"/>
</dbReference>
<evidence type="ECO:0000313" key="10">
    <source>
        <dbReference type="Proteomes" id="UP000470302"/>
    </source>
</evidence>
<comment type="similarity">
    <text evidence="2">Belongs to the glycosyl hydrolase 51 family.</text>
</comment>
<feature type="signal peptide" evidence="7">
    <location>
        <begin position="1"/>
        <end position="19"/>
    </location>
</feature>
<keyword evidence="4 7" id="KW-0732">Signal</keyword>
<evidence type="ECO:0000256" key="7">
    <source>
        <dbReference type="SAM" id="SignalP"/>
    </source>
</evidence>
<gene>
    <name evidence="9" type="ORF">GTP91_23755</name>
</gene>
<dbReference type="Pfam" id="PF22848">
    <property type="entry name" value="ASD1_dom"/>
    <property type="match status" value="1"/>
</dbReference>
<dbReference type="InterPro" id="IPR051563">
    <property type="entry name" value="Glycosyl_Hydrolase_51"/>
</dbReference>
<evidence type="ECO:0000256" key="2">
    <source>
        <dbReference type="ARBA" id="ARBA00007186"/>
    </source>
</evidence>
<comment type="catalytic activity">
    <reaction evidence="1">
        <text>Hydrolysis of terminal non-reducing alpha-L-arabinofuranoside residues in alpha-L-arabinosides.</text>
        <dbReference type="EC" id="3.2.1.55"/>
    </reaction>
</comment>
<dbReference type="PANTHER" id="PTHR31776:SF0">
    <property type="entry name" value="ALPHA-L-ARABINOFURANOSIDASE 1"/>
    <property type="match status" value="1"/>
</dbReference>
<comment type="caution">
    <text evidence="9">The sequence shown here is derived from an EMBL/GenBank/DDBJ whole genome shotgun (WGS) entry which is preliminary data.</text>
</comment>